<feature type="compositionally biased region" description="Acidic residues" evidence="10">
    <location>
        <begin position="28"/>
        <end position="42"/>
    </location>
</feature>
<evidence type="ECO:0000313" key="13">
    <source>
        <dbReference type="EMBL" id="CAL5227550.1"/>
    </source>
</evidence>
<dbReference type="Pfam" id="PF00005">
    <property type="entry name" value="ABC_tran"/>
    <property type="match status" value="2"/>
</dbReference>
<accession>A0ABP1G8C5</accession>
<protein>
    <submittedName>
        <fullName evidence="13">G10541 protein</fullName>
    </submittedName>
</protein>
<feature type="domain" description="ABC transporter" evidence="12">
    <location>
        <begin position="161"/>
        <end position="435"/>
    </location>
</feature>
<evidence type="ECO:0000256" key="2">
    <source>
        <dbReference type="ARBA" id="ARBA00006012"/>
    </source>
</evidence>
<keyword evidence="8 11" id="KW-1133">Transmembrane helix</keyword>
<feature type="compositionally biased region" description="Low complexity" evidence="10">
    <location>
        <begin position="809"/>
        <end position="830"/>
    </location>
</feature>
<evidence type="ECO:0000256" key="4">
    <source>
        <dbReference type="ARBA" id="ARBA00022692"/>
    </source>
</evidence>
<feature type="transmembrane region" description="Helical" evidence="11">
    <location>
        <begin position="1415"/>
        <end position="1434"/>
    </location>
</feature>
<dbReference type="CDD" id="cd03232">
    <property type="entry name" value="ABCG_PDR_domain2"/>
    <property type="match status" value="1"/>
</dbReference>
<feature type="transmembrane region" description="Helical" evidence="11">
    <location>
        <begin position="565"/>
        <end position="584"/>
    </location>
</feature>
<name>A0ABP1G8C5_9CHLO</name>
<dbReference type="InterPro" id="IPR029481">
    <property type="entry name" value="ABC_trans_N"/>
</dbReference>
<keyword evidence="4 11" id="KW-0812">Transmembrane</keyword>
<evidence type="ECO:0000256" key="6">
    <source>
        <dbReference type="ARBA" id="ARBA00022741"/>
    </source>
</evidence>
<feature type="compositionally biased region" description="Polar residues" evidence="10">
    <location>
        <begin position="858"/>
        <end position="880"/>
    </location>
</feature>
<evidence type="ECO:0000259" key="12">
    <source>
        <dbReference type="PROSITE" id="PS50893"/>
    </source>
</evidence>
<dbReference type="PROSITE" id="PS50893">
    <property type="entry name" value="ABC_TRANSPORTER_2"/>
    <property type="match status" value="2"/>
</dbReference>
<organism evidence="13 14">
    <name type="scientific">Coccomyxa viridis</name>
    <dbReference type="NCBI Taxonomy" id="1274662"/>
    <lineage>
        <taxon>Eukaryota</taxon>
        <taxon>Viridiplantae</taxon>
        <taxon>Chlorophyta</taxon>
        <taxon>core chlorophytes</taxon>
        <taxon>Trebouxiophyceae</taxon>
        <taxon>Trebouxiophyceae incertae sedis</taxon>
        <taxon>Coccomyxaceae</taxon>
        <taxon>Coccomyxa</taxon>
    </lineage>
</organism>
<comment type="similarity">
    <text evidence="2">Belongs to the ABC transporter superfamily. ABCG family. PDR (TC 3.A.1.205) subfamily.</text>
</comment>
<dbReference type="InterPro" id="IPR013581">
    <property type="entry name" value="PDR_assoc"/>
</dbReference>
<dbReference type="InterPro" id="IPR013525">
    <property type="entry name" value="ABC2_TM"/>
</dbReference>
<proteinExistence type="inferred from homology"/>
<feature type="transmembrane region" description="Helical" evidence="11">
    <location>
        <begin position="531"/>
        <end position="553"/>
    </location>
</feature>
<keyword evidence="5" id="KW-0677">Repeat</keyword>
<comment type="caution">
    <text evidence="13">The sequence shown here is derived from an EMBL/GenBank/DDBJ whole genome shotgun (WGS) entry which is preliminary data.</text>
</comment>
<feature type="region of interest" description="Disordered" evidence="10">
    <location>
        <begin position="809"/>
        <end position="884"/>
    </location>
</feature>
<dbReference type="InterPro" id="IPR003439">
    <property type="entry name" value="ABC_transporter-like_ATP-bd"/>
</dbReference>
<evidence type="ECO:0000256" key="3">
    <source>
        <dbReference type="ARBA" id="ARBA00022448"/>
    </source>
</evidence>
<evidence type="ECO:0000313" key="14">
    <source>
        <dbReference type="Proteomes" id="UP001497392"/>
    </source>
</evidence>
<dbReference type="SMART" id="SM00382">
    <property type="entry name" value="AAA"/>
    <property type="match status" value="2"/>
</dbReference>
<feature type="region of interest" description="Disordered" evidence="10">
    <location>
        <begin position="1"/>
        <end position="43"/>
    </location>
</feature>
<dbReference type="InterPro" id="IPR034003">
    <property type="entry name" value="ABCG_PDR_2"/>
</dbReference>
<evidence type="ECO:0000256" key="11">
    <source>
        <dbReference type="SAM" id="Phobius"/>
    </source>
</evidence>
<dbReference type="EMBL" id="CAXHTA020000017">
    <property type="protein sequence ID" value="CAL5227550.1"/>
    <property type="molecule type" value="Genomic_DNA"/>
</dbReference>
<keyword evidence="6" id="KW-0547">Nucleotide-binding</keyword>
<feature type="domain" description="ABC transporter" evidence="12">
    <location>
        <begin position="924"/>
        <end position="1177"/>
    </location>
</feature>
<dbReference type="Gene3D" id="3.40.50.300">
    <property type="entry name" value="P-loop containing nucleotide triphosphate hydrolases"/>
    <property type="match status" value="2"/>
</dbReference>
<keyword evidence="7" id="KW-0067">ATP-binding</keyword>
<feature type="transmembrane region" description="Helical" evidence="11">
    <location>
        <begin position="759"/>
        <end position="779"/>
    </location>
</feature>
<dbReference type="Pfam" id="PF01061">
    <property type="entry name" value="ABC2_membrane"/>
    <property type="match status" value="2"/>
</dbReference>
<keyword evidence="14" id="KW-1185">Reference proteome</keyword>
<evidence type="ECO:0000256" key="10">
    <source>
        <dbReference type="SAM" id="MobiDB-lite"/>
    </source>
</evidence>
<feature type="transmembrane region" description="Helical" evidence="11">
    <location>
        <begin position="1301"/>
        <end position="1318"/>
    </location>
</feature>
<feature type="transmembrane region" description="Helical" evidence="11">
    <location>
        <begin position="644"/>
        <end position="668"/>
    </location>
</feature>
<dbReference type="Proteomes" id="UP001497392">
    <property type="component" value="Unassembled WGS sequence"/>
</dbReference>
<sequence length="1525" mass="169838">MWSVVQDEAAGYEQGQRRRSTSARSPEPEDPDFEEEEVDDEEELKRAALDNITKSQRTFKYPIKETEDENGKVVVVDVRELGRKSGNVHRKLIVERALRTKDQDNERFYSSLRSRMQRVGIKMSAVEVRFENLSVDADVHVGGRALPTVLNSVLNFVEGNLQKARVIRSRKQKFTILDNVSGTLTPGRLTLLLGPPGSGKSTLLKALAGKLGGKSPRVTGRITYNGETFSSFIPQRTAAYVSQVDNHVAELTVRETLDFGARVLGVGHKDEYLRLLREREKAAGLPGDADTDAFLKASALQGKRHSVVTEYMLKLLGLDVCADTIVGNQMIRGISGGQRKRVTTGEMIVGPMKTLFMDEISTGLDSSTTYLITKCIRNFVHMQDATVLLALLQPAPETYELFDDILLLSEGHIVYHGPREGVMPFFNSMGFQLPARKGIADFLQEVTSHKDQQQYWADQARPYEFVPVEAFARAFRETDNGRRGLQHLEQPYERPADQLFDPLVRKKFALSGSKAFKACMRRDWTLMTRHGFIYIFRTCQVSIVSTIIATLFLRTTLHSSSVSDGQTYLGLIFFAIIHMMFNAYSEMSIMVGGLAGFYKQRDSFFYPAWAASLPTALLRLPYSFVESMVLSCIIYWVSGLAPEAARFFTFWCIMFLVHQMAVGLFRLMGAIGRTLVIATSMGSIAVLVVVTMSGFVLAYPQIHPWTIWLFWSSPLMYAMQAISVNEFTAARWQVPYGDTTVGLAVLDTRGLFKEDWWRWVGMAVLLGYAILFNILVLLAQTYLGPLGNAAAAVPEEVMLDRELTRTGSTLSSKLSSRSSALSSKLSTRSSAPRRPLQPKLERHDSLTGASFRKASRAATDQSGLPNGHSDTNGHASTNGEAQDGQAAQDIEMGNPNSEGPGASVKAIKGSAAKGMILPFEPMPLTFHKICYYVPFPKEMAEQKKEGGKEMLQLLNEVSGAFQPGILTALVGVSGAGKTTLMDVLAGRKTGGLITGDVRVNGYPKVQATFARICGYVEQNDIHSPQVTVGESLMFSAQLRLMDVKKHDLTLFVNEVMNLVELTPLRNSLVGVPGSTGLSVEQRKRLTIAVELVANPSIIFMDEPTTGLDARAAAIVMRTVRNTVNTGRTVVCTIHQPSIDIFEAFDDLLLLKRGGFATYVGHLGTHSVDLVNYFQQVKGVQPLRKGINPATWMLEVSTLNKEHELGVDFADIYRRSDLYRENEELIAKLSVPPEGSKDLFFKSAYPQSQLKQTRLLLQKDLITYWRSPNYNSVRFVFTVILALIVGAIYWDLGSRRTTQGDVLNVMGAIFVSAMFLGTSNSSTVQPVFAIERAVMYRERAAGMYAVIPYAAAIGATEIPWALAQTLLFSCITYFMIHFDFTAAKFFWFVLFQFLTLLLFTYYGIMAVSVSPSVQMAAVISSAFYSIWFLFTGFLIPEPRMPPWWKWYYYLDPAAWTLAGVIGSQLSDEESIISVEGRDVAVSQYIDDTYGFSKDRVWYSALILVGFCIAFWFVVAGALKFLNYQKR</sequence>
<dbReference type="InterPro" id="IPR003593">
    <property type="entry name" value="AAA+_ATPase"/>
</dbReference>
<evidence type="ECO:0000256" key="9">
    <source>
        <dbReference type="ARBA" id="ARBA00023136"/>
    </source>
</evidence>
<feature type="transmembrane region" description="Helical" evidence="11">
    <location>
        <begin position="1384"/>
        <end position="1403"/>
    </location>
</feature>
<dbReference type="InterPro" id="IPR027417">
    <property type="entry name" value="P-loop_NTPase"/>
</dbReference>
<comment type="subcellular location">
    <subcellularLocation>
        <location evidence="1">Membrane</location>
        <topology evidence="1">Multi-pass membrane protein</topology>
    </subcellularLocation>
</comment>
<gene>
    <name evidence="13" type="primary">g10541</name>
    <name evidence="13" type="ORF">VP750_LOCUS9456</name>
</gene>
<feature type="transmembrane region" description="Helical" evidence="11">
    <location>
        <begin position="1271"/>
        <end position="1289"/>
    </location>
</feature>
<dbReference type="SUPFAM" id="SSF52540">
    <property type="entry name" value="P-loop containing nucleoside triphosphate hydrolases"/>
    <property type="match status" value="2"/>
</dbReference>
<evidence type="ECO:0000256" key="7">
    <source>
        <dbReference type="ARBA" id="ARBA00022840"/>
    </source>
</evidence>
<feature type="transmembrane region" description="Helical" evidence="11">
    <location>
        <begin position="675"/>
        <end position="699"/>
    </location>
</feature>
<keyword evidence="3" id="KW-0813">Transport</keyword>
<dbReference type="PANTHER" id="PTHR19241">
    <property type="entry name" value="ATP-BINDING CASSETTE TRANSPORTER"/>
    <property type="match status" value="1"/>
</dbReference>
<dbReference type="Pfam" id="PF14510">
    <property type="entry name" value="ABC_trans_N"/>
    <property type="match status" value="1"/>
</dbReference>
<evidence type="ECO:0000256" key="1">
    <source>
        <dbReference type="ARBA" id="ARBA00004141"/>
    </source>
</evidence>
<dbReference type="Pfam" id="PF08370">
    <property type="entry name" value="PDR_assoc"/>
    <property type="match status" value="1"/>
</dbReference>
<feature type="transmembrane region" description="Helical" evidence="11">
    <location>
        <begin position="1495"/>
        <end position="1520"/>
    </location>
</feature>
<evidence type="ECO:0000256" key="8">
    <source>
        <dbReference type="ARBA" id="ARBA00022989"/>
    </source>
</evidence>
<reference evidence="13 14" key="1">
    <citation type="submission" date="2024-06" db="EMBL/GenBank/DDBJ databases">
        <authorList>
            <person name="Kraege A."/>
            <person name="Thomma B."/>
        </authorList>
    </citation>
    <scope>NUCLEOTIDE SEQUENCE [LARGE SCALE GENOMIC DNA]</scope>
</reference>
<keyword evidence="9 11" id="KW-0472">Membrane</keyword>
<evidence type="ECO:0000256" key="5">
    <source>
        <dbReference type="ARBA" id="ARBA00022737"/>
    </source>
</evidence>